<dbReference type="EMBL" id="LHXN01000109">
    <property type="protein sequence ID" value="KXA91513.1"/>
    <property type="molecule type" value="Genomic_DNA"/>
</dbReference>
<accession>A0A133UBH2</accession>
<gene>
    <name evidence="3" type="ORF">AKJ64_04680</name>
</gene>
<dbReference type="InterPro" id="IPR007842">
    <property type="entry name" value="HEPN_dom"/>
</dbReference>
<sequence>MGSSSEKREKLVNAYLERAEKALDASETLFDSDFYSECISQAYYSAYYAARACLLLEQVSPKTHSGTVAKFGELFVKTGRTEQRAGRVLNELEEDRQKADYQITIDVGREEARDAIEDGEYFLDKACEICGKELGEAAVRG</sequence>
<protein>
    <recommendedName>
        <fullName evidence="2">HEPN domain-containing protein</fullName>
    </recommendedName>
</protein>
<keyword evidence="4" id="KW-1185">Reference proteome</keyword>
<comment type="caution">
    <text evidence="3">The sequence shown here is derived from an EMBL/GenBank/DDBJ whole genome shotgun (WGS) entry which is preliminary data.</text>
</comment>
<organism evidence="3 4">
    <name type="scientific">candidate division MSBL1 archaeon SCGC-AAA259E17</name>
    <dbReference type="NCBI Taxonomy" id="1698263"/>
    <lineage>
        <taxon>Archaea</taxon>
        <taxon>Methanobacteriati</taxon>
        <taxon>Methanobacteriota</taxon>
        <taxon>candidate division MSBL1</taxon>
    </lineage>
</organism>
<reference evidence="3 4" key="1">
    <citation type="journal article" date="2016" name="Sci. Rep.">
        <title>Metabolic traits of an uncultured archaeal lineage -MSBL1- from brine pools of the Red Sea.</title>
        <authorList>
            <person name="Mwirichia R."/>
            <person name="Alam I."/>
            <person name="Rashid M."/>
            <person name="Vinu M."/>
            <person name="Ba-Alawi W."/>
            <person name="Anthony Kamau A."/>
            <person name="Kamanda Ngugi D."/>
            <person name="Goker M."/>
            <person name="Klenk H.P."/>
            <person name="Bajic V."/>
            <person name="Stingl U."/>
        </authorList>
    </citation>
    <scope>NUCLEOTIDE SEQUENCE [LARGE SCALE GENOMIC DNA]</scope>
    <source>
        <strain evidence="3">SCGC-AAA259E17</strain>
    </source>
</reference>
<dbReference type="Pfam" id="PF05168">
    <property type="entry name" value="HEPN"/>
    <property type="match status" value="1"/>
</dbReference>
<proteinExistence type="inferred from homology"/>
<feature type="domain" description="HEPN" evidence="2">
    <location>
        <begin position="13"/>
        <end position="128"/>
    </location>
</feature>
<dbReference type="InterPro" id="IPR052226">
    <property type="entry name" value="UPF0332_toxin"/>
</dbReference>
<comment type="similarity">
    <text evidence="1">Belongs to the UPF0332 family.</text>
</comment>
<dbReference type="PANTHER" id="PTHR36565">
    <property type="entry name" value="UPF0332 PROTEIN TM_1000"/>
    <property type="match status" value="1"/>
</dbReference>
<dbReference type="AlphaFoldDB" id="A0A133UBH2"/>
<evidence type="ECO:0000313" key="4">
    <source>
        <dbReference type="Proteomes" id="UP000070373"/>
    </source>
</evidence>
<name>A0A133UBH2_9EURY</name>
<dbReference type="Gene3D" id="1.20.120.330">
    <property type="entry name" value="Nucleotidyltransferases domain 2"/>
    <property type="match status" value="1"/>
</dbReference>
<evidence type="ECO:0000256" key="1">
    <source>
        <dbReference type="ARBA" id="ARBA00038248"/>
    </source>
</evidence>
<dbReference type="PANTHER" id="PTHR36565:SF1">
    <property type="entry name" value="UPF0332 PROTEIN TM_1000"/>
    <property type="match status" value="1"/>
</dbReference>
<dbReference type="Proteomes" id="UP000070373">
    <property type="component" value="Unassembled WGS sequence"/>
</dbReference>
<evidence type="ECO:0000259" key="2">
    <source>
        <dbReference type="Pfam" id="PF05168"/>
    </source>
</evidence>
<evidence type="ECO:0000313" key="3">
    <source>
        <dbReference type="EMBL" id="KXA91513.1"/>
    </source>
</evidence>
<dbReference type="SUPFAM" id="SSF81593">
    <property type="entry name" value="Nucleotidyltransferase substrate binding subunit/domain"/>
    <property type="match status" value="1"/>
</dbReference>